<dbReference type="STRING" id="139420.A0A371CQH6"/>
<evidence type="ECO:0000313" key="3">
    <source>
        <dbReference type="Proteomes" id="UP000256964"/>
    </source>
</evidence>
<dbReference type="EMBL" id="KZ857482">
    <property type="protein sequence ID" value="RDX42544.1"/>
    <property type="molecule type" value="Genomic_DNA"/>
</dbReference>
<protein>
    <recommendedName>
        <fullName evidence="1">DUF7770 domain-containing protein</fullName>
    </recommendedName>
</protein>
<accession>A0A371CQH6</accession>
<dbReference type="AlphaFoldDB" id="A0A371CQH6"/>
<feature type="domain" description="DUF7770" evidence="1">
    <location>
        <begin position="81"/>
        <end position="174"/>
    </location>
</feature>
<gene>
    <name evidence="2" type="ORF">OH76DRAFT_1488588</name>
</gene>
<dbReference type="Pfam" id="PF24968">
    <property type="entry name" value="DUF7770"/>
    <property type="match status" value="1"/>
</dbReference>
<evidence type="ECO:0000259" key="1">
    <source>
        <dbReference type="Pfam" id="PF24968"/>
    </source>
</evidence>
<proteinExistence type="predicted"/>
<organism evidence="2 3">
    <name type="scientific">Lentinus brumalis</name>
    <dbReference type="NCBI Taxonomy" id="2498619"/>
    <lineage>
        <taxon>Eukaryota</taxon>
        <taxon>Fungi</taxon>
        <taxon>Dikarya</taxon>
        <taxon>Basidiomycota</taxon>
        <taxon>Agaricomycotina</taxon>
        <taxon>Agaricomycetes</taxon>
        <taxon>Polyporales</taxon>
        <taxon>Polyporaceae</taxon>
        <taxon>Lentinus</taxon>
    </lineage>
</organism>
<dbReference type="OrthoDB" id="2731137at2759"/>
<evidence type="ECO:0000313" key="2">
    <source>
        <dbReference type="EMBL" id="RDX42544.1"/>
    </source>
</evidence>
<dbReference type="Proteomes" id="UP000256964">
    <property type="component" value="Unassembled WGS sequence"/>
</dbReference>
<reference evidence="2 3" key="1">
    <citation type="journal article" date="2018" name="Biotechnol. Biofuels">
        <title>Integrative visual omics of the white-rot fungus Polyporus brumalis exposes the biotechnological potential of its oxidative enzymes for delignifying raw plant biomass.</title>
        <authorList>
            <person name="Miyauchi S."/>
            <person name="Rancon A."/>
            <person name="Drula E."/>
            <person name="Hage H."/>
            <person name="Chaduli D."/>
            <person name="Favel A."/>
            <person name="Grisel S."/>
            <person name="Henrissat B."/>
            <person name="Herpoel-Gimbert I."/>
            <person name="Ruiz-Duenas F.J."/>
            <person name="Chevret D."/>
            <person name="Hainaut M."/>
            <person name="Lin J."/>
            <person name="Wang M."/>
            <person name="Pangilinan J."/>
            <person name="Lipzen A."/>
            <person name="Lesage-Meessen L."/>
            <person name="Navarro D."/>
            <person name="Riley R."/>
            <person name="Grigoriev I.V."/>
            <person name="Zhou S."/>
            <person name="Raouche S."/>
            <person name="Rosso M.N."/>
        </authorList>
    </citation>
    <scope>NUCLEOTIDE SEQUENCE [LARGE SCALE GENOMIC DNA]</scope>
    <source>
        <strain evidence="2 3">BRFM 1820</strain>
    </source>
</reference>
<name>A0A371CQH6_9APHY</name>
<dbReference type="InterPro" id="IPR056672">
    <property type="entry name" value="DUF7770"/>
</dbReference>
<keyword evidence="3" id="KW-1185">Reference proteome</keyword>
<sequence length="204" mass="23123">MRASSSPIYSTHCRALQLTPYEVLSYLIAPSPTVMTTPYTPIPIDIKQWRKVDRDMVVEKFVVTAVWVPQQFEGTIDAQSRQLIHWRGGGVYRLANGSERSTSYDTRVWSDTGPEVEVQLISKDFGISTNAVDYWEAPLEKPYTTTDILNLIKDKQLHHFLYNGNGSGCLTWTRSPNCWVPAEPGAVFIERWSHLSPPRPVSPV</sequence>